<protein>
    <submittedName>
        <fullName evidence="1">Uncharacterized protein</fullName>
    </submittedName>
</protein>
<name>A0A3M7PXS9_BRAPC</name>
<accession>A0A3M7PXS9</accession>
<sequence length="74" mass="8781">MDKKSFFYEIGFLTNNVDNTFKDMINSGLNMVYEVRARNWTERAKQEVRQVIDALKLIGPKRTEMLKKLLKIEL</sequence>
<gene>
    <name evidence="1" type="ORF">BpHYR1_000435</name>
</gene>
<evidence type="ECO:0000313" key="2">
    <source>
        <dbReference type="Proteomes" id="UP000276133"/>
    </source>
</evidence>
<organism evidence="1 2">
    <name type="scientific">Brachionus plicatilis</name>
    <name type="common">Marine rotifer</name>
    <name type="synonym">Brachionus muelleri</name>
    <dbReference type="NCBI Taxonomy" id="10195"/>
    <lineage>
        <taxon>Eukaryota</taxon>
        <taxon>Metazoa</taxon>
        <taxon>Spiralia</taxon>
        <taxon>Gnathifera</taxon>
        <taxon>Rotifera</taxon>
        <taxon>Eurotatoria</taxon>
        <taxon>Monogononta</taxon>
        <taxon>Pseudotrocha</taxon>
        <taxon>Ploima</taxon>
        <taxon>Brachionidae</taxon>
        <taxon>Brachionus</taxon>
    </lineage>
</organism>
<dbReference type="EMBL" id="REGN01008297">
    <property type="protein sequence ID" value="RNA03927.1"/>
    <property type="molecule type" value="Genomic_DNA"/>
</dbReference>
<evidence type="ECO:0000313" key="1">
    <source>
        <dbReference type="EMBL" id="RNA03927.1"/>
    </source>
</evidence>
<reference evidence="1 2" key="1">
    <citation type="journal article" date="2018" name="Sci. Rep.">
        <title>Genomic signatures of local adaptation to the degree of environmental predictability in rotifers.</title>
        <authorList>
            <person name="Franch-Gras L."/>
            <person name="Hahn C."/>
            <person name="Garcia-Roger E.M."/>
            <person name="Carmona M.J."/>
            <person name="Serra M."/>
            <person name="Gomez A."/>
        </authorList>
    </citation>
    <scope>NUCLEOTIDE SEQUENCE [LARGE SCALE GENOMIC DNA]</scope>
    <source>
        <strain evidence="1">HYR1</strain>
    </source>
</reference>
<dbReference type="Proteomes" id="UP000276133">
    <property type="component" value="Unassembled WGS sequence"/>
</dbReference>
<comment type="caution">
    <text evidence="1">The sequence shown here is derived from an EMBL/GenBank/DDBJ whole genome shotgun (WGS) entry which is preliminary data.</text>
</comment>
<keyword evidence="2" id="KW-1185">Reference proteome</keyword>
<dbReference type="AlphaFoldDB" id="A0A3M7PXS9"/>
<proteinExistence type="predicted"/>